<keyword evidence="4" id="KW-1185">Reference proteome</keyword>
<protein>
    <recommendedName>
        <fullName evidence="2">DUF6533 domain-containing protein</fullName>
    </recommendedName>
</protein>
<dbReference type="AlphaFoldDB" id="A0A0D0CWD9"/>
<feature type="transmembrane region" description="Helical" evidence="1">
    <location>
        <begin position="179"/>
        <end position="202"/>
    </location>
</feature>
<feature type="transmembrane region" description="Helical" evidence="1">
    <location>
        <begin position="100"/>
        <end position="122"/>
    </location>
</feature>
<dbReference type="Pfam" id="PF20151">
    <property type="entry name" value="DUF6533"/>
    <property type="match status" value="1"/>
</dbReference>
<feature type="transmembrane region" description="Helical" evidence="1">
    <location>
        <begin position="58"/>
        <end position="80"/>
    </location>
</feature>
<feature type="transmembrane region" description="Helical" evidence="1">
    <location>
        <begin position="24"/>
        <end position="46"/>
    </location>
</feature>
<sequence length="246" mass="27679">MAVTSSVSESESLILLQTSTYEGFTSSFLVSSSALLIYDYCLTLGLECKLVWSHPSKWFSVLYLLQRYLPLIDTVVLLNIGFFSSGHSQKFCYHMLDSSLWLHIAGIALSEIILSLRIWALARDQFQHLAYLISASFVLVWGAISAMAVMFWSRRSFDSRPSLDPLARGCLHADSMVSFALFFGLVTLYELGGFALLVYSTISQYRNRKLSKLYNPVYRDGIFHYVLLFAMVGINLIVVTCISVGI</sequence>
<dbReference type="OrthoDB" id="2958007at2759"/>
<organism evidence="3 4">
    <name type="scientific">Collybiopsis luxurians FD-317 M1</name>
    <dbReference type="NCBI Taxonomy" id="944289"/>
    <lineage>
        <taxon>Eukaryota</taxon>
        <taxon>Fungi</taxon>
        <taxon>Dikarya</taxon>
        <taxon>Basidiomycota</taxon>
        <taxon>Agaricomycotina</taxon>
        <taxon>Agaricomycetes</taxon>
        <taxon>Agaricomycetidae</taxon>
        <taxon>Agaricales</taxon>
        <taxon>Marasmiineae</taxon>
        <taxon>Omphalotaceae</taxon>
        <taxon>Collybiopsis</taxon>
        <taxon>Collybiopsis luxurians</taxon>
    </lineage>
</organism>
<dbReference type="EMBL" id="KN834762">
    <property type="protein sequence ID" value="KIK64132.1"/>
    <property type="molecule type" value="Genomic_DNA"/>
</dbReference>
<evidence type="ECO:0000256" key="1">
    <source>
        <dbReference type="SAM" id="Phobius"/>
    </source>
</evidence>
<dbReference type="HOGENOM" id="CLU_035509_11_4_1"/>
<gene>
    <name evidence="3" type="ORF">GYMLUDRAFT_40387</name>
</gene>
<name>A0A0D0CWD9_9AGAR</name>
<dbReference type="Proteomes" id="UP000053593">
    <property type="component" value="Unassembled WGS sequence"/>
</dbReference>
<evidence type="ECO:0000259" key="2">
    <source>
        <dbReference type="Pfam" id="PF20151"/>
    </source>
</evidence>
<evidence type="ECO:0000313" key="4">
    <source>
        <dbReference type="Proteomes" id="UP000053593"/>
    </source>
</evidence>
<keyword evidence="1" id="KW-0812">Transmembrane</keyword>
<accession>A0A0D0CWD9</accession>
<feature type="domain" description="DUF6533" evidence="2">
    <location>
        <begin position="28"/>
        <end position="72"/>
    </location>
</feature>
<feature type="transmembrane region" description="Helical" evidence="1">
    <location>
        <begin position="222"/>
        <end position="245"/>
    </location>
</feature>
<reference evidence="3 4" key="1">
    <citation type="submission" date="2014-04" db="EMBL/GenBank/DDBJ databases">
        <title>Evolutionary Origins and Diversification of the Mycorrhizal Mutualists.</title>
        <authorList>
            <consortium name="DOE Joint Genome Institute"/>
            <consortium name="Mycorrhizal Genomics Consortium"/>
            <person name="Kohler A."/>
            <person name="Kuo A."/>
            <person name="Nagy L.G."/>
            <person name="Floudas D."/>
            <person name="Copeland A."/>
            <person name="Barry K.W."/>
            <person name="Cichocki N."/>
            <person name="Veneault-Fourrey C."/>
            <person name="LaButti K."/>
            <person name="Lindquist E.A."/>
            <person name="Lipzen A."/>
            <person name="Lundell T."/>
            <person name="Morin E."/>
            <person name="Murat C."/>
            <person name="Riley R."/>
            <person name="Ohm R."/>
            <person name="Sun H."/>
            <person name="Tunlid A."/>
            <person name="Henrissat B."/>
            <person name="Grigoriev I.V."/>
            <person name="Hibbett D.S."/>
            <person name="Martin F."/>
        </authorList>
    </citation>
    <scope>NUCLEOTIDE SEQUENCE [LARGE SCALE GENOMIC DNA]</scope>
    <source>
        <strain evidence="3 4">FD-317 M1</strain>
    </source>
</reference>
<proteinExistence type="predicted"/>
<feature type="transmembrane region" description="Helical" evidence="1">
    <location>
        <begin position="129"/>
        <end position="152"/>
    </location>
</feature>
<keyword evidence="1" id="KW-0472">Membrane</keyword>
<keyword evidence="1" id="KW-1133">Transmembrane helix</keyword>
<evidence type="ECO:0000313" key="3">
    <source>
        <dbReference type="EMBL" id="KIK64132.1"/>
    </source>
</evidence>
<dbReference type="InterPro" id="IPR045340">
    <property type="entry name" value="DUF6533"/>
</dbReference>